<sequence>MSHCQTQLKAQIAPNTGFATCCCQTRLLRASKVSECSPQVSDTSDTPTEPPTAYHVFSLALTREAHRSSFFRPPVQHGVVELLGCRVSPRPQGSSEAGPAVHGPTFRHRDPHGNAAVPCQLQSAPVPLLARFTTSTVPRTVGRPLRLSDLSRLWRQSPSKVEGSPPLGRRPDTLLSGGSMLGLRGTGLTAPRSWQLRCIDRRRRVYDGSLLTIPY</sequence>
<reference evidence="2" key="1">
    <citation type="journal article" date="2018" name="Genome Biol. Evol.">
        <title>Genomics and development of Lentinus tigrinus, a white-rot wood-decaying mushroom with dimorphic fruiting bodies.</title>
        <authorList>
            <person name="Wu B."/>
            <person name="Xu Z."/>
            <person name="Knudson A."/>
            <person name="Carlson A."/>
            <person name="Chen N."/>
            <person name="Kovaka S."/>
            <person name="LaButti K."/>
            <person name="Lipzen A."/>
            <person name="Pennachio C."/>
            <person name="Riley R."/>
            <person name="Schakwitz W."/>
            <person name="Umezawa K."/>
            <person name="Ohm R.A."/>
            <person name="Grigoriev I.V."/>
            <person name="Nagy L.G."/>
            <person name="Gibbons J."/>
            <person name="Hibbett D."/>
        </authorList>
    </citation>
    <scope>NUCLEOTIDE SEQUENCE [LARGE SCALE GENOMIC DNA]</scope>
    <source>
        <strain evidence="2">ALCF2SS1-6</strain>
    </source>
</reference>
<dbReference type="EMBL" id="ML122311">
    <property type="protein sequence ID" value="RPD54068.1"/>
    <property type="molecule type" value="Genomic_DNA"/>
</dbReference>
<dbReference type="AlphaFoldDB" id="A0A5C2RQX9"/>
<gene>
    <name evidence="2" type="ORF">L227DRAFT_372228</name>
</gene>
<feature type="region of interest" description="Disordered" evidence="1">
    <location>
        <begin position="156"/>
        <end position="178"/>
    </location>
</feature>
<name>A0A5C2RQX9_9APHY</name>
<evidence type="ECO:0000313" key="3">
    <source>
        <dbReference type="Proteomes" id="UP000313359"/>
    </source>
</evidence>
<evidence type="ECO:0000313" key="2">
    <source>
        <dbReference type="EMBL" id="RPD54068.1"/>
    </source>
</evidence>
<evidence type="ECO:0000256" key="1">
    <source>
        <dbReference type="SAM" id="MobiDB-lite"/>
    </source>
</evidence>
<proteinExistence type="predicted"/>
<organism evidence="2 3">
    <name type="scientific">Lentinus tigrinus ALCF2SS1-6</name>
    <dbReference type="NCBI Taxonomy" id="1328759"/>
    <lineage>
        <taxon>Eukaryota</taxon>
        <taxon>Fungi</taxon>
        <taxon>Dikarya</taxon>
        <taxon>Basidiomycota</taxon>
        <taxon>Agaricomycotina</taxon>
        <taxon>Agaricomycetes</taxon>
        <taxon>Polyporales</taxon>
        <taxon>Polyporaceae</taxon>
        <taxon>Lentinus</taxon>
    </lineage>
</organism>
<keyword evidence="3" id="KW-1185">Reference proteome</keyword>
<dbReference type="Proteomes" id="UP000313359">
    <property type="component" value="Unassembled WGS sequence"/>
</dbReference>
<protein>
    <submittedName>
        <fullName evidence="2">Uncharacterized protein</fullName>
    </submittedName>
</protein>
<accession>A0A5C2RQX9</accession>